<evidence type="ECO:0000313" key="2">
    <source>
        <dbReference type="EMBL" id="PGH11613.1"/>
    </source>
</evidence>
<protein>
    <submittedName>
        <fullName evidence="2">Uncharacterized protein</fullName>
    </submittedName>
</protein>
<evidence type="ECO:0000256" key="1">
    <source>
        <dbReference type="SAM" id="MobiDB-lite"/>
    </source>
</evidence>
<feature type="compositionally biased region" description="Basic and acidic residues" evidence="1">
    <location>
        <begin position="1"/>
        <end position="14"/>
    </location>
</feature>
<gene>
    <name evidence="2" type="ORF">AJ79_04753</name>
</gene>
<accession>A0A2B7XS70</accession>
<reference evidence="2 3" key="1">
    <citation type="submission" date="2017-10" db="EMBL/GenBank/DDBJ databases">
        <title>Comparative genomics in systemic dimorphic fungi from Ajellomycetaceae.</title>
        <authorList>
            <person name="Munoz J.F."/>
            <person name="Mcewen J.G."/>
            <person name="Clay O.K."/>
            <person name="Cuomo C.A."/>
        </authorList>
    </citation>
    <scope>NUCLEOTIDE SEQUENCE [LARGE SCALE GENOMIC DNA]</scope>
    <source>
        <strain evidence="2 3">UAMH5409</strain>
    </source>
</reference>
<dbReference type="AlphaFoldDB" id="A0A2B7XS70"/>
<feature type="region of interest" description="Disordered" evidence="1">
    <location>
        <begin position="1"/>
        <end position="25"/>
    </location>
</feature>
<organism evidence="2 3">
    <name type="scientific">Helicocarpus griseus UAMH5409</name>
    <dbReference type="NCBI Taxonomy" id="1447875"/>
    <lineage>
        <taxon>Eukaryota</taxon>
        <taxon>Fungi</taxon>
        <taxon>Dikarya</taxon>
        <taxon>Ascomycota</taxon>
        <taxon>Pezizomycotina</taxon>
        <taxon>Eurotiomycetes</taxon>
        <taxon>Eurotiomycetidae</taxon>
        <taxon>Onygenales</taxon>
        <taxon>Ajellomycetaceae</taxon>
        <taxon>Helicocarpus</taxon>
    </lineage>
</organism>
<comment type="caution">
    <text evidence="2">The sequence shown here is derived from an EMBL/GenBank/DDBJ whole genome shotgun (WGS) entry which is preliminary data.</text>
</comment>
<dbReference type="OrthoDB" id="3016366at2759"/>
<evidence type="ECO:0000313" key="3">
    <source>
        <dbReference type="Proteomes" id="UP000223968"/>
    </source>
</evidence>
<sequence>MFKRSSSEPPEKKSSPGGGKFSSSGKPSLGGSLFCPEILHPAISLHWEGHHLRGKSLHSAGDRSRILRRMLRRSSFLTNRELVAKDTLNRNLRVRPRSVYVAVFFMANVKYYHWGLLVATNERSGVLYHNTNRGGRPYFFEAYYHPHLLSSSSLLTLVETSQLVITNDKEVHDLFAQIMKSVPIGDLQCRGWLWKALYKVAERGLIQFDIRQSDALQLLETECLMHVSGRKQGNARIFKSKYYKDDI</sequence>
<keyword evidence="3" id="KW-1185">Reference proteome</keyword>
<dbReference type="Proteomes" id="UP000223968">
    <property type="component" value="Unassembled WGS sequence"/>
</dbReference>
<proteinExistence type="predicted"/>
<name>A0A2B7XS70_9EURO</name>
<dbReference type="EMBL" id="PDNB01000070">
    <property type="protein sequence ID" value="PGH11613.1"/>
    <property type="molecule type" value="Genomic_DNA"/>
</dbReference>